<evidence type="ECO:0000259" key="7">
    <source>
        <dbReference type="Pfam" id="PF04321"/>
    </source>
</evidence>
<keyword evidence="6" id="KW-0560">Oxidoreductase</keyword>
<evidence type="ECO:0000256" key="4">
    <source>
        <dbReference type="ARBA" id="ARBA00017099"/>
    </source>
</evidence>
<accession>A0ABZ0WCB9</accession>
<comment type="function">
    <text evidence="6">Catalyzes the reduction of dTDP-6-deoxy-L-lyxo-4-hexulose to yield dTDP-L-rhamnose.</text>
</comment>
<dbReference type="RefSeq" id="WP_114792034.1">
    <property type="nucleotide sequence ID" value="NZ_CP139960.1"/>
</dbReference>
<keyword evidence="9" id="KW-1185">Reference proteome</keyword>
<dbReference type="CDD" id="cd05254">
    <property type="entry name" value="dTDP_HR_like_SDR_e"/>
    <property type="match status" value="1"/>
</dbReference>
<dbReference type="Pfam" id="PF04321">
    <property type="entry name" value="RmlD_sub_bind"/>
    <property type="match status" value="1"/>
</dbReference>
<dbReference type="InterPro" id="IPR036291">
    <property type="entry name" value="NAD(P)-bd_dom_sf"/>
</dbReference>
<dbReference type="EC" id="1.1.1.133" evidence="3 6"/>
<dbReference type="InterPro" id="IPR029903">
    <property type="entry name" value="RmlD-like-bd"/>
</dbReference>
<comment type="similarity">
    <text evidence="2 6">Belongs to the dTDP-4-dehydrorhamnose reductase family.</text>
</comment>
<proteinExistence type="inferred from homology"/>
<gene>
    <name evidence="8" type="ORF">U0035_09275</name>
</gene>
<sequence length="295" mass="32949">MKVFVTGANGFVGSYIVAQLLADGHEVFASSRTGDLSSFNTNKNYRFIQVDFSDPFSLHDAFEFVQPDIVVHSGAMSRPDDCEIKQSDAFDTNVFGTVQLLLNAEAYKSFFIFLSTDFIFDGEKGMYKEEDKPAPVSYYGKTKMDAEEAVMEYRHGWAIVRTSFVYGKPLYGRGNFITMIADKIRTKQPFNVVNDQLRTPTYVSDLANGIAAIVKQRTGGVFNIAGKNILTPFEMAQRVAESLGISDHLIRPVTKDELKELAQRPLKGGLDINKAISDLKYEPVSFDEGLRATLR</sequence>
<dbReference type="EMBL" id="CP139960">
    <property type="protein sequence ID" value="WQD40334.1"/>
    <property type="molecule type" value="Genomic_DNA"/>
</dbReference>
<evidence type="ECO:0000256" key="2">
    <source>
        <dbReference type="ARBA" id="ARBA00010944"/>
    </source>
</evidence>
<evidence type="ECO:0000313" key="8">
    <source>
        <dbReference type="EMBL" id="WQD40334.1"/>
    </source>
</evidence>
<comment type="pathway">
    <text evidence="1 6">Carbohydrate biosynthesis; dTDP-L-rhamnose biosynthesis.</text>
</comment>
<keyword evidence="6" id="KW-0521">NADP</keyword>
<dbReference type="Proteomes" id="UP001325680">
    <property type="component" value="Chromosome"/>
</dbReference>
<evidence type="ECO:0000256" key="5">
    <source>
        <dbReference type="ARBA" id="ARBA00048200"/>
    </source>
</evidence>
<comment type="catalytic activity">
    <reaction evidence="5">
        <text>dTDP-beta-L-rhamnose + NADP(+) = dTDP-4-dehydro-beta-L-rhamnose + NADPH + H(+)</text>
        <dbReference type="Rhea" id="RHEA:21796"/>
        <dbReference type="ChEBI" id="CHEBI:15378"/>
        <dbReference type="ChEBI" id="CHEBI:57510"/>
        <dbReference type="ChEBI" id="CHEBI:57783"/>
        <dbReference type="ChEBI" id="CHEBI:58349"/>
        <dbReference type="ChEBI" id="CHEBI:62830"/>
        <dbReference type="EC" id="1.1.1.133"/>
    </reaction>
</comment>
<name>A0ABZ0WCB9_9BACT</name>
<evidence type="ECO:0000256" key="6">
    <source>
        <dbReference type="RuleBase" id="RU364082"/>
    </source>
</evidence>
<dbReference type="PANTHER" id="PTHR10491:SF4">
    <property type="entry name" value="METHIONINE ADENOSYLTRANSFERASE 2 SUBUNIT BETA"/>
    <property type="match status" value="1"/>
</dbReference>
<evidence type="ECO:0000313" key="9">
    <source>
        <dbReference type="Proteomes" id="UP001325680"/>
    </source>
</evidence>
<dbReference type="PANTHER" id="PTHR10491">
    <property type="entry name" value="DTDP-4-DEHYDRORHAMNOSE REDUCTASE"/>
    <property type="match status" value="1"/>
</dbReference>
<dbReference type="SUPFAM" id="SSF51735">
    <property type="entry name" value="NAD(P)-binding Rossmann-fold domains"/>
    <property type="match status" value="1"/>
</dbReference>
<evidence type="ECO:0000256" key="1">
    <source>
        <dbReference type="ARBA" id="ARBA00004781"/>
    </source>
</evidence>
<dbReference type="InterPro" id="IPR005913">
    <property type="entry name" value="dTDP_dehydrorham_reduct"/>
</dbReference>
<organism evidence="8 9">
    <name type="scientific">Niabella yanshanensis</name>
    <dbReference type="NCBI Taxonomy" id="577386"/>
    <lineage>
        <taxon>Bacteria</taxon>
        <taxon>Pseudomonadati</taxon>
        <taxon>Bacteroidota</taxon>
        <taxon>Chitinophagia</taxon>
        <taxon>Chitinophagales</taxon>
        <taxon>Chitinophagaceae</taxon>
        <taxon>Niabella</taxon>
    </lineage>
</organism>
<dbReference type="Gene3D" id="3.40.50.720">
    <property type="entry name" value="NAD(P)-binding Rossmann-like Domain"/>
    <property type="match status" value="1"/>
</dbReference>
<protein>
    <recommendedName>
        <fullName evidence="4 6">dTDP-4-dehydrorhamnose reductase</fullName>
        <ecNumber evidence="3 6">1.1.1.133</ecNumber>
    </recommendedName>
</protein>
<feature type="domain" description="RmlD-like substrate binding" evidence="7">
    <location>
        <begin position="1"/>
        <end position="294"/>
    </location>
</feature>
<evidence type="ECO:0000256" key="3">
    <source>
        <dbReference type="ARBA" id="ARBA00012929"/>
    </source>
</evidence>
<reference evidence="8 9" key="1">
    <citation type="submission" date="2023-12" db="EMBL/GenBank/DDBJ databases">
        <title>Genome sequencing and assembly of bacterial species from a model synthetic community.</title>
        <authorList>
            <person name="Hogle S.L."/>
        </authorList>
    </citation>
    <scope>NUCLEOTIDE SEQUENCE [LARGE SCALE GENOMIC DNA]</scope>
    <source>
        <strain evidence="8 9">HAMBI_3031</strain>
    </source>
</reference>